<evidence type="ECO:0000313" key="2">
    <source>
        <dbReference type="Proteomes" id="UP000188268"/>
    </source>
</evidence>
<dbReference type="Proteomes" id="UP000188268">
    <property type="component" value="Unassembled WGS sequence"/>
</dbReference>
<reference evidence="1 2" key="1">
    <citation type="submission" date="2013-09" db="EMBL/GenBank/DDBJ databases">
        <title>Corchorus capsularis genome sequencing.</title>
        <authorList>
            <person name="Alam M."/>
            <person name="Haque M.S."/>
            <person name="Islam M.S."/>
            <person name="Emdad E.M."/>
            <person name="Islam M.M."/>
            <person name="Ahmed B."/>
            <person name="Halim A."/>
            <person name="Hossen Q.M.M."/>
            <person name="Hossain M.Z."/>
            <person name="Ahmed R."/>
            <person name="Khan M.M."/>
            <person name="Islam R."/>
            <person name="Rashid M.M."/>
            <person name="Khan S.A."/>
            <person name="Rahman M.S."/>
            <person name="Alam M."/>
        </authorList>
    </citation>
    <scope>NUCLEOTIDE SEQUENCE [LARGE SCALE GENOMIC DNA]</scope>
    <source>
        <strain evidence="2">cv. CVL-1</strain>
        <tissue evidence="1">Whole seedling</tissue>
    </source>
</reference>
<protein>
    <submittedName>
        <fullName evidence="1">Uncharacterized protein</fullName>
    </submittedName>
</protein>
<name>A0A1R3HIF5_COCAP</name>
<sequence length="49" mass="5422">MASRRNERALNEINSDQNLTKISSGMKLEEPSIAIPSKSKGTWVPIIPI</sequence>
<keyword evidence="2" id="KW-1185">Reference proteome</keyword>
<dbReference type="Gramene" id="OMO70054">
    <property type="protein sequence ID" value="OMO70054"/>
    <property type="gene ID" value="CCACVL1_19124"/>
</dbReference>
<evidence type="ECO:0000313" key="1">
    <source>
        <dbReference type="EMBL" id="OMO70054.1"/>
    </source>
</evidence>
<dbReference type="AlphaFoldDB" id="A0A1R3HIF5"/>
<comment type="caution">
    <text evidence="1">The sequence shown here is derived from an EMBL/GenBank/DDBJ whole genome shotgun (WGS) entry which is preliminary data.</text>
</comment>
<proteinExistence type="predicted"/>
<gene>
    <name evidence="1" type="ORF">CCACVL1_19124</name>
</gene>
<accession>A0A1R3HIF5</accession>
<organism evidence="1 2">
    <name type="scientific">Corchorus capsularis</name>
    <name type="common">Jute</name>
    <dbReference type="NCBI Taxonomy" id="210143"/>
    <lineage>
        <taxon>Eukaryota</taxon>
        <taxon>Viridiplantae</taxon>
        <taxon>Streptophyta</taxon>
        <taxon>Embryophyta</taxon>
        <taxon>Tracheophyta</taxon>
        <taxon>Spermatophyta</taxon>
        <taxon>Magnoliopsida</taxon>
        <taxon>eudicotyledons</taxon>
        <taxon>Gunneridae</taxon>
        <taxon>Pentapetalae</taxon>
        <taxon>rosids</taxon>
        <taxon>malvids</taxon>
        <taxon>Malvales</taxon>
        <taxon>Malvaceae</taxon>
        <taxon>Grewioideae</taxon>
        <taxon>Apeibeae</taxon>
        <taxon>Corchorus</taxon>
    </lineage>
</organism>
<dbReference type="EMBL" id="AWWV01011867">
    <property type="protein sequence ID" value="OMO70054.1"/>
    <property type="molecule type" value="Genomic_DNA"/>
</dbReference>